<sequence>MITAFLYSATRQSYCCFCLKRLQVKIHNPTKDPFGKGHTQQLRKKSRYDETNEHIKNDISETLHLSRPQESKTSLLIVSSGGPIKVKQHVVGKPHDSSEIFNEEEIEIIVGSNHVSIDEGSDSDVSEDEIQNAPPELEDGVQATVDELKELNLGTTEEPRPIFVSAFLSPEEEEQYFKTLGRV</sequence>
<organism evidence="1">
    <name type="scientific">Sesamum radiatum</name>
    <name type="common">Black benniseed</name>
    <dbReference type="NCBI Taxonomy" id="300843"/>
    <lineage>
        <taxon>Eukaryota</taxon>
        <taxon>Viridiplantae</taxon>
        <taxon>Streptophyta</taxon>
        <taxon>Embryophyta</taxon>
        <taxon>Tracheophyta</taxon>
        <taxon>Spermatophyta</taxon>
        <taxon>Magnoliopsida</taxon>
        <taxon>eudicotyledons</taxon>
        <taxon>Gunneridae</taxon>
        <taxon>Pentapetalae</taxon>
        <taxon>asterids</taxon>
        <taxon>lamiids</taxon>
        <taxon>Lamiales</taxon>
        <taxon>Pedaliaceae</taxon>
        <taxon>Sesamum</taxon>
    </lineage>
</organism>
<protein>
    <submittedName>
        <fullName evidence="1">Uncharacterized protein</fullName>
    </submittedName>
</protein>
<reference evidence="1" key="2">
    <citation type="journal article" date="2024" name="Plant">
        <title>Genomic evolution and insights into agronomic trait innovations of Sesamum species.</title>
        <authorList>
            <person name="Miao H."/>
            <person name="Wang L."/>
            <person name="Qu L."/>
            <person name="Liu H."/>
            <person name="Sun Y."/>
            <person name="Le M."/>
            <person name="Wang Q."/>
            <person name="Wei S."/>
            <person name="Zheng Y."/>
            <person name="Lin W."/>
            <person name="Duan Y."/>
            <person name="Cao H."/>
            <person name="Xiong S."/>
            <person name="Wang X."/>
            <person name="Wei L."/>
            <person name="Li C."/>
            <person name="Ma Q."/>
            <person name="Ju M."/>
            <person name="Zhao R."/>
            <person name="Li G."/>
            <person name="Mu C."/>
            <person name="Tian Q."/>
            <person name="Mei H."/>
            <person name="Zhang T."/>
            <person name="Gao T."/>
            <person name="Zhang H."/>
        </authorList>
    </citation>
    <scope>NUCLEOTIDE SEQUENCE</scope>
    <source>
        <strain evidence="1">G02</strain>
    </source>
</reference>
<name>A0AAW2Q276_SESRA</name>
<dbReference type="AlphaFoldDB" id="A0AAW2Q276"/>
<reference evidence="1" key="1">
    <citation type="submission" date="2020-06" db="EMBL/GenBank/DDBJ databases">
        <authorList>
            <person name="Li T."/>
            <person name="Hu X."/>
            <person name="Zhang T."/>
            <person name="Song X."/>
            <person name="Zhang H."/>
            <person name="Dai N."/>
            <person name="Sheng W."/>
            <person name="Hou X."/>
            <person name="Wei L."/>
        </authorList>
    </citation>
    <scope>NUCLEOTIDE SEQUENCE</scope>
    <source>
        <strain evidence="1">G02</strain>
        <tissue evidence="1">Leaf</tissue>
    </source>
</reference>
<dbReference type="EMBL" id="JACGWJ010000016">
    <property type="protein sequence ID" value="KAL0361802.1"/>
    <property type="molecule type" value="Genomic_DNA"/>
</dbReference>
<proteinExistence type="predicted"/>
<evidence type="ECO:0000313" key="1">
    <source>
        <dbReference type="EMBL" id="KAL0361802.1"/>
    </source>
</evidence>
<gene>
    <name evidence="1" type="ORF">Sradi_3864700</name>
</gene>
<accession>A0AAW2Q276</accession>
<comment type="caution">
    <text evidence="1">The sequence shown here is derived from an EMBL/GenBank/DDBJ whole genome shotgun (WGS) entry which is preliminary data.</text>
</comment>